<evidence type="ECO:0008006" key="3">
    <source>
        <dbReference type="Google" id="ProtNLM"/>
    </source>
</evidence>
<name>A0A174U2H7_9FIRM</name>
<organism evidence="1 2">
    <name type="scientific">[Ruminococcus] torques</name>
    <dbReference type="NCBI Taxonomy" id="33039"/>
    <lineage>
        <taxon>Bacteria</taxon>
        <taxon>Bacillati</taxon>
        <taxon>Bacillota</taxon>
        <taxon>Clostridia</taxon>
        <taxon>Lachnospirales</taxon>
        <taxon>Lachnospiraceae</taxon>
        <taxon>Mediterraneibacter</taxon>
    </lineage>
</organism>
<sequence length="319" mass="34879">MNNDRNTNCTDVAIKNDKKSMQKHLIYSLICIAIALISFFAISKWATSADTYSRIINTLNELQKKALELTGTATALATGAAAIPGDATTPIANKLADVAGYMVIVYAVIIIEKYLLTITGYIAFKILFPIGCILMATGNFMKAGWKEFIYRIGIKSIILGILLWGLVPTSVWMTNKVNETYAKSYDMDFTLEDTEKLLDKDNDSASAANSNKTNDIENNNTPSSITDFINNLKDKVSDAVDTVGTAASEKIDAIEKGLNKILEGVAVMIVTTCAIPVLVMLTFVWILKSITGLKLPNITQQSIPKVSEMKRKKKAEIDG</sequence>
<proteinExistence type="predicted"/>
<dbReference type="Proteomes" id="UP000078383">
    <property type="component" value="Unassembled WGS sequence"/>
</dbReference>
<dbReference type="EMBL" id="CZBX01000005">
    <property type="protein sequence ID" value="CUQ85760.1"/>
    <property type="molecule type" value="Genomic_DNA"/>
</dbReference>
<dbReference type="OrthoDB" id="2062846at2"/>
<dbReference type="AlphaFoldDB" id="A0A174U2H7"/>
<reference evidence="1 2" key="1">
    <citation type="submission" date="2015-09" db="EMBL/GenBank/DDBJ databases">
        <authorList>
            <consortium name="Pathogen Informatics"/>
        </authorList>
    </citation>
    <scope>NUCLEOTIDE SEQUENCE [LARGE SCALE GENOMIC DNA]</scope>
    <source>
        <strain evidence="1 2">2789STDY5834889</strain>
    </source>
</reference>
<evidence type="ECO:0000313" key="1">
    <source>
        <dbReference type="EMBL" id="CUQ85760.1"/>
    </source>
</evidence>
<gene>
    <name evidence="1" type="ORF">ERS852502_01188</name>
</gene>
<dbReference type="RefSeq" id="WP_020436815.1">
    <property type="nucleotide sequence ID" value="NZ_CACRUQ010000031.1"/>
</dbReference>
<evidence type="ECO:0000313" key="2">
    <source>
        <dbReference type="Proteomes" id="UP000078383"/>
    </source>
</evidence>
<accession>A0A174U2H7</accession>
<dbReference type="GeneID" id="303257087"/>
<protein>
    <recommendedName>
        <fullName evidence="3">Beta-carotene 15,15'-monooxygenase</fullName>
    </recommendedName>
</protein>